<dbReference type="Proteomes" id="UP000500806">
    <property type="component" value="Chromosome"/>
</dbReference>
<feature type="transmembrane region" description="Helical" evidence="7">
    <location>
        <begin position="28"/>
        <end position="45"/>
    </location>
</feature>
<comment type="subcellular location">
    <subcellularLocation>
        <location evidence="1">Cell inner membrane</location>
    </subcellularLocation>
</comment>
<organism evidence="9 10">
    <name type="scientific">Polynucleobacter antarcticus</name>
    <dbReference type="NCBI Taxonomy" id="1743162"/>
    <lineage>
        <taxon>Bacteria</taxon>
        <taxon>Pseudomonadati</taxon>
        <taxon>Pseudomonadota</taxon>
        <taxon>Betaproteobacteria</taxon>
        <taxon>Burkholderiales</taxon>
        <taxon>Burkholderiaceae</taxon>
        <taxon>Polynucleobacter</taxon>
    </lineage>
</organism>
<evidence type="ECO:0000256" key="5">
    <source>
        <dbReference type="ARBA" id="ARBA00022989"/>
    </source>
</evidence>
<dbReference type="GO" id="GO:0005886">
    <property type="term" value="C:plasma membrane"/>
    <property type="evidence" value="ECO:0007669"/>
    <property type="project" value="UniProtKB-SubCell"/>
</dbReference>
<dbReference type="KEGG" id="pani:DCO16_04720"/>
<evidence type="ECO:0000256" key="3">
    <source>
        <dbReference type="ARBA" id="ARBA00022519"/>
    </source>
</evidence>
<reference evidence="9 10" key="1">
    <citation type="submission" date="2018-04" db="EMBL/GenBank/DDBJ databases">
        <title>Polynucleobacter sp. LimPoW16 genome.</title>
        <authorList>
            <person name="Hahn M.W."/>
        </authorList>
    </citation>
    <scope>NUCLEOTIDE SEQUENCE [LARGE SCALE GENOMIC DNA]</scope>
    <source>
        <strain evidence="9 10">LimPoW16</strain>
    </source>
</reference>
<dbReference type="RefSeq" id="WP_173942578.1">
    <property type="nucleotide sequence ID" value="NZ_CBCSCD010000001.1"/>
</dbReference>
<evidence type="ECO:0000313" key="9">
    <source>
        <dbReference type="EMBL" id="QKM62423.1"/>
    </source>
</evidence>
<dbReference type="EMBL" id="CP028941">
    <property type="protein sequence ID" value="QKM62423.1"/>
    <property type="molecule type" value="Genomic_DNA"/>
</dbReference>
<evidence type="ECO:0000259" key="8">
    <source>
        <dbReference type="Pfam" id="PF02470"/>
    </source>
</evidence>
<evidence type="ECO:0000313" key="10">
    <source>
        <dbReference type="Proteomes" id="UP000500806"/>
    </source>
</evidence>
<keyword evidence="6 7" id="KW-0472">Membrane</keyword>
<name>A0A6M9Q2B5_9BURK</name>
<keyword evidence="5 7" id="KW-1133">Transmembrane helix</keyword>
<evidence type="ECO:0000256" key="2">
    <source>
        <dbReference type="ARBA" id="ARBA00022475"/>
    </source>
</evidence>
<keyword evidence="10" id="KW-1185">Reference proteome</keyword>
<feature type="domain" description="Mce/MlaD" evidence="8">
    <location>
        <begin position="172"/>
        <end position="227"/>
    </location>
</feature>
<feature type="domain" description="Mce/MlaD" evidence="8">
    <location>
        <begin position="320"/>
        <end position="427"/>
    </location>
</feature>
<dbReference type="Pfam" id="PF02470">
    <property type="entry name" value="MlaD"/>
    <property type="match status" value="3"/>
</dbReference>
<dbReference type="AlphaFoldDB" id="A0A6M9Q2B5"/>
<dbReference type="InterPro" id="IPR051800">
    <property type="entry name" value="PqiA-PqiB_transport"/>
</dbReference>
<dbReference type="PANTHER" id="PTHR30462:SF0">
    <property type="entry name" value="INTERMEMBRANE TRANSPORT PROTEIN YEBT"/>
    <property type="match status" value="1"/>
</dbReference>
<keyword evidence="2" id="KW-1003">Cell membrane</keyword>
<sequence length="540" mass="58709">MTDKLQEPNFSGLPSAVAQAKHRWSAQVIWIIPIVAITIGISLMYKAVVDHGPTITIAFASGDGIIAGKTNVKYKEVNIGVVKSVGLSEDHKQVIATIQLDKNAEDFANEKTRFWIVRPRITASGVSGLGTLLDGPFIGSDLGLSSAKKTDFVALDVPPILTAGIPGREFIIKSASLGSHSIGTPVYFRRLIVGQVVAFELDKEGQSIAIRVFINAPYDQYVTNNTRFWNASGVDITLGASGFQLQTESLVAVLAGGIAFETPQTIEEQGTLASMSQEPVMPAPSNRIPPVSERAQVDMVFPLFQNRTLAMKQPDSVVHRYVINFKQSVRGLSAGAPVEFRGVNIGEVVSIGTAVDPKTFEFVQPVEIYLYPERIQVRSTITGVVMPYPKTKGEQLKLLKMYIDKGLRAQLRAASLLTGQQYVGIDFFPNSPKYDLNITKLPLELQSVPGAFDDFEQSLASTIKSTDKLVKKLEAEVIPELNQALKNVSAVTASDSPMQTDIRDSLREITKAAGSMKTLTDMLDQQPQSLIFGKPAESAK</sequence>
<proteinExistence type="predicted"/>
<dbReference type="InterPro" id="IPR003399">
    <property type="entry name" value="Mce/MlaD"/>
</dbReference>
<accession>A0A6M9Q2B5</accession>
<feature type="domain" description="Mce/MlaD" evidence="8">
    <location>
        <begin position="52"/>
        <end position="124"/>
    </location>
</feature>
<dbReference type="PANTHER" id="PTHR30462">
    <property type="entry name" value="INTERMEMBRANE TRANSPORT PROTEIN PQIB-RELATED"/>
    <property type="match status" value="1"/>
</dbReference>
<protein>
    <submittedName>
        <fullName evidence="9">MCE family protein</fullName>
    </submittedName>
</protein>
<keyword evidence="4 7" id="KW-0812">Transmembrane</keyword>
<gene>
    <name evidence="9" type="ORF">DCO16_04720</name>
</gene>
<keyword evidence="3" id="KW-0997">Cell inner membrane</keyword>
<evidence type="ECO:0000256" key="4">
    <source>
        <dbReference type="ARBA" id="ARBA00022692"/>
    </source>
</evidence>
<evidence type="ECO:0000256" key="7">
    <source>
        <dbReference type="SAM" id="Phobius"/>
    </source>
</evidence>
<evidence type="ECO:0000256" key="1">
    <source>
        <dbReference type="ARBA" id="ARBA00004533"/>
    </source>
</evidence>
<evidence type="ECO:0000256" key="6">
    <source>
        <dbReference type="ARBA" id="ARBA00023136"/>
    </source>
</evidence>